<dbReference type="PIRSF" id="PIRSF029256">
    <property type="entry name" value="SpoU_TrmH_prd"/>
    <property type="match status" value="1"/>
</dbReference>
<dbReference type="EC" id="2.1.1.207" evidence="6"/>
<dbReference type="Pfam" id="PF00588">
    <property type="entry name" value="SpoU_methylase"/>
    <property type="match status" value="2"/>
</dbReference>
<dbReference type="SUPFAM" id="SSF75217">
    <property type="entry name" value="alpha/beta knot"/>
    <property type="match status" value="1"/>
</dbReference>
<evidence type="ECO:0000256" key="1">
    <source>
        <dbReference type="ARBA" id="ARBA00022490"/>
    </source>
</evidence>
<evidence type="ECO:0000313" key="10">
    <source>
        <dbReference type="Proteomes" id="UP000242642"/>
    </source>
</evidence>
<evidence type="ECO:0000313" key="9">
    <source>
        <dbReference type="EMBL" id="SET29979.1"/>
    </source>
</evidence>
<dbReference type="AlphaFoldDB" id="A0A1I0DD98"/>
<dbReference type="Proteomes" id="UP000242642">
    <property type="component" value="Unassembled WGS sequence"/>
</dbReference>
<feature type="binding site" evidence="6 7">
    <location>
        <position position="112"/>
    </location>
    <ligand>
        <name>S-adenosyl-L-methionine</name>
        <dbReference type="ChEBI" id="CHEBI:59789"/>
    </ligand>
</feature>
<feature type="domain" description="tRNA/rRNA methyltransferase SpoU type" evidence="8">
    <location>
        <begin position="103"/>
        <end position="176"/>
    </location>
</feature>
<dbReference type="GO" id="GO:0002131">
    <property type="term" value="P:wobble position cytosine ribose methylation"/>
    <property type="evidence" value="ECO:0007669"/>
    <property type="project" value="TreeGrafter"/>
</dbReference>
<feature type="binding site" evidence="6 7">
    <location>
        <position position="134"/>
    </location>
    <ligand>
        <name>S-adenosyl-L-methionine</name>
        <dbReference type="ChEBI" id="CHEBI:59789"/>
    </ligand>
</feature>
<protein>
    <recommendedName>
        <fullName evidence="6">tRNA (cytidine(34)-2'-O)-methyltransferase</fullName>
        <ecNumber evidence="6">2.1.1.207</ecNumber>
    </recommendedName>
    <alternativeName>
        <fullName evidence="6">tRNA (cytidine/uridine-2'-O-)-methyltransferase TrmL</fullName>
    </alternativeName>
</protein>
<organism evidence="9 10">
    <name type="scientific">Thorsellia anophelis DSM 18579</name>
    <dbReference type="NCBI Taxonomy" id="1123402"/>
    <lineage>
        <taxon>Bacteria</taxon>
        <taxon>Pseudomonadati</taxon>
        <taxon>Pseudomonadota</taxon>
        <taxon>Gammaproteobacteria</taxon>
        <taxon>Enterobacterales</taxon>
        <taxon>Thorselliaceae</taxon>
        <taxon>Thorsellia</taxon>
    </lineage>
</organism>
<dbReference type="RefSeq" id="WP_093320297.1">
    <property type="nucleotide sequence ID" value="NZ_FOHV01000015.1"/>
</dbReference>
<keyword evidence="4 6" id="KW-0949">S-adenosyl-L-methionine</keyword>
<keyword evidence="1 6" id="KW-0963">Cytoplasm</keyword>
<evidence type="ECO:0000259" key="8">
    <source>
        <dbReference type="Pfam" id="PF00588"/>
    </source>
</evidence>
<comment type="similarity">
    <text evidence="6">Belongs to the class IV-like SAM-binding methyltransferase superfamily. RNA methyltransferase TrmH family. TrmL subfamily.</text>
</comment>
<evidence type="ECO:0000256" key="3">
    <source>
        <dbReference type="ARBA" id="ARBA00022679"/>
    </source>
</evidence>
<dbReference type="Gene3D" id="3.40.1280.10">
    <property type="match status" value="1"/>
</dbReference>
<dbReference type="GO" id="GO:0002132">
    <property type="term" value="P:wobble position uridine ribose methylation"/>
    <property type="evidence" value="ECO:0007669"/>
    <property type="project" value="TreeGrafter"/>
</dbReference>
<dbReference type="EMBL" id="FOHV01000015">
    <property type="protein sequence ID" value="SET29979.1"/>
    <property type="molecule type" value="Genomic_DNA"/>
</dbReference>
<evidence type="ECO:0000256" key="2">
    <source>
        <dbReference type="ARBA" id="ARBA00022603"/>
    </source>
</evidence>
<dbReference type="InterPro" id="IPR029028">
    <property type="entry name" value="Alpha/beta_knot_MTases"/>
</dbReference>
<dbReference type="GO" id="GO:0141098">
    <property type="term" value="F:tRNA (cytidine(34)-2'-O)-methyltransferase activity"/>
    <property type="evidence" value="ECO:0007669"/>
    <property type="project" value="RHEA"/>
</dbReference>
<dbReference type="STRING" id="1123402.SAMN02583745_01930"/>
<comment type="catalytic activity">
    <reaction evidence="6">
        <text>cytidine(34) in tRNA + S-adenosyl-L-methionine = 2'-O-methylcytidine(34) in tRNA + S-adenosyl-L-homocysteine + H(+)</text>
        <dbReference type="Rhea" id="RHEA:43084"/>
        <dbReference type="Rhea" id="RHEA-COMP:10331"/>
        <dbReference type="Rhea" id="RHEA-COMP:10332"/>
        <dbReference type="ChEBI" id="CHEBI:15378"/>
        <dbReference type="ChEBI" id="CHEBI:57856"/>
        <dbReference type="ChEBI" id="CHEBI:59789"/>
        <dbReference type="ChEBI" id="CHEBI:74495"/>
        <dbReference type="ChEBI" id="CHEBI:82748"/>
        <dbReference type="EC" id="2.1.1.207"/>
    </reaction>
</comment>
<dbReference type="InterPro" id="IPR016914">
    <property type="entry name" value="TrmL"/>
</dbReference>
<dbReference type="GO" id="GO:0141102">
    <property type="term" value="F:tRNA (5-carboxymethylaminomethyluridine(34)-2'-O)-methyltransferase activity"/>
    <property type="evidence" value="ECO:0007669"/>
    <property type="project" value="RHEA"/>
</dbReference>
<comment type="catalytic activity">
    <reaction evidence="6">
        <text>5-carboxymethylaminomethyluridine(34) in tRNA(Leu) + S-adenosyl-L-methionine = 5-carboxymethylaminomethyl-2'-O-methyluridine(34) in tRNA(Leu) + S-adenosyl-L-homocysteine + H(+)</text>
        <dbReference type="Rhea" id="RHEA:43088"/>
        <dbReference type="Rhea" id="RHEA-COMP:10333"/>
        <dbReference type="Rhea" id="RHEA-COMP:10334"/>
        <dbReference type="ChEBI" id="CHEBI:15378"/>
        <dbReference type="ChEBI" id="CHEBI:57856"/>
        <dbReference type="ChEBI" id="CHEBI:59789"/>
        <dbReference type="ChEBI" id="CHEBI:74508"/>
        <dbReference type="ChEBI" id="CHEBI:74511"/>
        <dbReference type="EC" id="2.1.1.207"/>
    </reaction>
</comment>
<evidence type="ECO:0000256" key="7">
    <source>
        <dbReference type="PIRSR" id="PIRSR029256-1"/>
    </source>
</evidence>
<sequence>MLNIVLYQPEIPPNTGNIIRLCANTGFNLHLIEPLGFPWDDKRLRRAGLDYHEFVDVKRHQSYANFLLAQKFITQSQFEEHSILDESLCDQLLTKMITQKIENHTGPKLYALTTKGSGAHSSVSYKAGDYLLFGPETRGIPMSILNELSSNDKIKIPMSASSRSMNLSNAVSVVVYEAWRQLDYQGAVR</sequence>
<gene>
    <name evidence="6" type="primary">trmL</name>
    <name evidence="9" type="ORF">SAMN02583745_01930</name>
</gene>
<dbReference type="PANTHER" id="PTHR42971:SF1">
    <property type="entry name" value="TRNA (CYTIDINE(34)-2'-O)-METHYLTRANSFERASE"/>
    <property type="match status" value="1"/>
</dbReference>
<comment type="subcellular location">
    <subcellularLocation>
        <location evidence="6">Cytoplasm</location>
    </subcellularLocation>
</comment>
<evidence type="ECO:0000256" key="4">
    <source>
        <dbReference type="ARBA" id="ARBA00022691"/>
    </source>
</evidence>
<proteinExistence type="inferred from homology"/>
<evidence type="ECO:0000256" key="6">
    <source>
        <dbReference type="HAMAP-Rule" id="MF_01885"/>
    </source>
</evidence>
<feature type="binding site" evidence="6 7">
    <location>
        <position position="156"/>
    </location>
    <ligand>
        <name>S-adenosyl-L-methionine</name>
        <dbReference type="ChEBI" id="CHEBI:59789"/>
    </ligand>
</feature>
<dbReference type="HAMAP" id="MF_01885">
    <property type="entry name" value="tRNA_methyltr_TrmL"/>
    <property type="match status" value="1"/>
</dbReference>
<dbReference type="InterPro" id="IPR029026">
    <property type="entry name" value="tRNA_m1G_MTases_N"/>
</dbReference>
<feature type="binding site" evidence="6 7">
    <location>
        <position position="164"/>
    </location>
    <ligand>
        <name>S-adenosyl-L-methionine</name>
        <dbReference type="ChEBI" id="CHEBI:59789"/>
    </ligand>
</feature>
<keyword evidence="3 6" id="KW-0808">Transferase</keyword>
<name>A0A1I0DD98_9GAMM</name>
<dbReference type="GO" id="GO:0005737">
    <property type="term" value="C:cytoplasm"/>
    <property type="evidence" value="ECO:0007669"/>
    <property type="project" value="UniProtKB-SubCell"/>
</dbReference>
<dbReference type="PANTHER" id="PTHR42971">
    <property type="entry name" value="TRNA (CYTIDINE(34)-2'-O)-METHYLTRANSFERASE"/>
    <property type="match status" value="1"/>
</dbReference>
<comment type="function">
    <text evidence="6">Methylates the ribose at the nucleotide 34 wobble position in the two leucyl isoacceptors tRNA(Leu)(CmAA) and tRNA(Leu)(cmnm5UmAA). Catalyzes the methyl transfer from S-adenosyl-L-methionine to the 2'-OH of the wobble nucleotide.</text>
</comment>
<reference evidence="10" key="1">
    <citation type="submission" date="2016-10" db="EMBL/GenBank/DDBJ databases">
        <authorList>
            <person name="Varghese N."/>
            <person name="Submissions S."/>
        </authorList>
    </citation>
    <scope>NUCLEOTIDE SEQUENCE [LARGE SCALE GENOMIC DNA]</scope>
    <source>
        <strain evidence="10">DSM 18579</strain>
    </source>
</reference>
<accession>A0A1I0DD98</accession>
<dbReference type="GO" id="GO:0003723">
    <property type="term" value="F:RNA binding"/>
    <property type="evidence" value="ECO:0007669"/>
    <property type="project" value="InterPro"/>
</dbReference>
<dbReference type="CDD" id="cd18094">
    <property type="entry name" value="SpoU-like_TrmL"/>
    <property type="match status" value="1"/>
</dbReference>
<feature type="domain" description="tRNA/rRNA methyltransferase SpoU type" evidence="8">
    <location>
        <begin position="2"/>
        <end position="67"/>
    </location>
</feature>
<dbReference type="OrthoDB" id="9789043at2"/>
<keyword evidence="10" id="KW-1185">Reference proteome</keyword>
<evidence type="ECO:0000256" key="5">
    <source>
        <dbReference type="ARBA" id="ARBA00022694"/>
    </source>
</evidence>
<keyword evidence="2 6" id="KW-0489">Methyltransferase</keyword>
<dbReference type="InterPro" id="IPR001537">
    <property type="entry name" value="SpoU_MeTrfase"/>
</dbReference>
<comment type="subunit">
    <text evidence="6">Homodimer.</text>
</comment>
<keyword evidence="5 6" id="KW-0819">tRNA processing</keyword>